<protein>
    <submittedName>
        <fullName evidence="2">Uncharacterized protein</fullName>
    </submittedName>
</protein>
<feature type="compositionally biased region" description="Basic and acidic residues" evidence="1">
    <location>
        <begin position="16"/>
        <end position="27"/>
    </location>
</feature>
<dbReference type="EMBL" id="KN568680">
    <property type="protein sequence ID" value="KHJ84405.1"/>
    <property type="molecule type" value="Genomic_DNA"/>
</dbReference>
<dbReference type="Proteomes" id="UP000053660">
    <property type="component" value="Unassembled WGS sequence"/>
</dbReference>
<evidence type="ECO:0000313" key="3">
    <source>
        <dbReference type="Proteomes" id="UP000053660"/>
    </source>
</evidence>
<keyword evidence="3" id="KW-1185">Reference proteome</keyword>
<gene>
    <name evidence="2" type="ORF">OESDEN_15883</name>
</gene>
<feature type="compositionally biased region" description="Basic residues" evidence="1">
    <location>
        <begin position="86"/>
        <end position="97"/>
    </location>
</feature>
<feature type="compositionally biased region" description="Polar residues" evidence="1">
    <location>
        <begin position="1"/>
        <end position="15"/>
    </location>
</feature>
<feature type="region of interest" description="Disordered" evidence="1">
    <location>
        <begin position="69"/>
        <end position="97"/>
    </location>
</feature>
<organism evidence="2 3">
    <name type="scientific">Oesophagostomum dentatum</name>
    <name type="common">Nodular worm</name>
    <dbReference type="NCBI Taxonomy" id="61180"/>
    <lineage>
        <taxon>Eukaryota</taxon>
        <taxon>Metazoa</taxon>
        <taxon>Ecdysozoa</taxon>
        <taxon>Nematoda</taxon>
        <taxon>Chromadorea</taxon>
        <taxon>Rhabditida</taxon>
        <taxon>Rhabditina</taxon>
        <taxon>Rhabditomorpha</taxon>
        <taxon>Strongyloidea</taxon>
        <taxon>Strongylidae</taxon>
        <taxon>Oesophagostomum</taxon>
    </lineage>
</organism>
<name>A0A0B1SMF3_OESDE</name>
<accession>A0A0B1SMF3</accession>
<evidence type="ECO:0000313" key="2">
    <source>
        <dbReference type="EMBL" id="KHJ84405.1"/>
    </source>
</evidence>
<dbReference type="AlphaFoldDB" id="A0A0B1SMF3"/>
<reference evidence="2 3" key="1">
    <citation type="submission" date="2014-03" db="EMBL/GenBank/DDBJ databases">
        <title>Draft genome of the hookworm Oesophagostomum dentatum.</title>
        <authorList>
            <person name="Mitreva M."/>
        </authorList>
    </citation>
    <scope>NUCLEOTIDE SEQUENCE [LARGE SCALE GENOMIC DNA]</scope>
    <source>
        <strain evidence="2 3">OD-Hann</strain>
    </source>
</reference>
<evidence type="ECO:0000256" key="1">
    <source>
        <dbReference type="SAM" id="MobiDB-lite"/>
    </source>
</evidence>
<proteinExistence type="predicted"/>
<dbReference type="OrthoDB" id="10069167at2759"/>
<sequence length="97" mass="10889">MTENVYETVLPSTTHGIEDSPRRDPDNRNYYSRTPNRTRRPEELGYSTSSSDSEDESVYINKLLAAASLNRNSQKGPPPLSTVKIAKTKKSNRCIVS</sequence>
<feature type="region of interest" description="Disordered" evidence="1">
    <location>
        <begin position="1"/>
        <end position="56"/>
    </location>
</feature>